<keyword evidence="2" id="KW-0436">Ligase</keyword>
<organism evidence="8 9">
    <name type="scientific">Monilinia laxa</name>
    <name type="common">Brown rot fungus</name>
    <name type="synonym">Sclerotinia laxa</name>
    <dbReference type="NCBI Taxonomy" id="61186"/>
    <lineage>
        <taxon>Eukaryota</taxon>
        <taxon>Fungi</taxon>
        <taxon>Dikarya</taxon>
        <taxon>Ascomycota</taxon>
        <taxon>Pezizomycotina</taxon>
        <taxon>Leotiomycetes</taxon>
        <taxon>Helotiales</taxon>
        <taxon>Sclerotiniaceae</taxon>
        <taxon>Monilinia</taxon>
    </lineage>
</organism>
<dbReference type="GO" id="GO:0006281">
    <property type="term" value="P:DNA repair"/>
    <property type="evidence" value="ECO:0007669"/>
    <property type="project" value="InterPro"/>
</dbReference>
<dbReference type="Gene3D" id="3.30.1490.70">
    <property type="match status" value="1"/>
</dbReference>
<feature type="compositionally biased region" description="Acidic residues" evidence="6">
    <location>
        <begin position="837"/>
        <end position="846"/>
    </location>
</feature>
<name>A0A5N6JWC6_MONLA</name>
<comment type="similarity">
    <text evidence="1">Belongs to the ATP-dependent DNA ligase family.</text>
</comment>
<dbReference type="InterPro" id="IPR050191">
    <property type="entry name" value="ATP-dep_DNA_ligase"/>
</dbReference>
<evidence type="ECO:0000313" key="8">
    <source>
        <dbReference type="EMBL" id="KAB8293243.1"/>
    </source>
</evidence>
<dbReference type="SUPFAM" id="SSF50249">
    <property type="entry name" value="Nucleic acid-binding proteins"/>
    <property type="match status" value="1"/>
</dbReference>
<dbReference type="GO" id="GO:0003677">
    <property type="term" value="F:DNA binding"/>
    <property type="evidence" value="ECO:0007669"/>
    <property type="project" value="InterPro"/>
</dbReference>
<dbReference type="Gene3D" id="3.30.470.30">
    <property type="entry name" value="DNA ligase/mRNA capping enzyme"/>
    <property type="match status" value="1"/>
</dbReference>
<dbReference type="InterPro" id="IPR036599">
    <property type="entry name" value="DNA_ligase_N_sf"/>
</dbReference>
<dbReference type="PROSITE" id="PS50160">
    <property type="entry name" value="DNA_LIGASE_A3"/>
    <property type="match status" value="1"/>
</dbReference>
<evidence type="ECO:0000256" key="5">
    <source>
        <dbReference type="ARBA" id="ARBA00022840"/>
    </source>
</evidence>
<dbReference type="InterPro" id="IPR012309">
    <property type="entry name" value="DNA_ligase_ATP-dep_C"/>
</dbReference>
<dbReference type="Pfam" id="PF04679">
    <property type="entry name" value="DNA_ligase_A_C"/>
    <property type="match status" value="1"/>
</dbReference>
<evidence type="ECO:0000259" key="7">
    <source>
        <dbReference type="PROSITE" id="PS50160"/>
    </source>
</evidence>
<dbReference type="Pfam" id="PF01068">
    <property type="entry name" value="DNA_ligase_A_M"/>
    <property type="match status" value="1"/>
</dbReference>
<dbReference type="GO" id="GO:0006273">
    <property type="term" value="P:lagging strand elongation"/>
    <property type="evidence" value="ECO:0007669"/>
    <property type="project" value="TreeGrafter"/>
</dbReference>
<comment type="caution">
    <text evidence="8">The sequence shown here is derived from an EMBL/GenBank/DDBJ whole genome shotgun (WGS) entry which is preliminary data.</text>
</comment>
<feature type="region of interest" description="Disordered" evidence="6">
    <location>
        <begin position="827"/>
        <end position="846"/>
    </location>
</feature>
<dbReference type="SUPFAM" id="SSF117018">
    <property type="entry name" value="ATP-dependent DNA ligase DNA-binding domain"/>
    <property type="match status" value="1"/>
</dbReference>
<dbReference type="Gene3D" id="2.40.50.140">
    <property type="entry name" value="Nucleic acid-binding proteins"/>
    <property type="match status" value="1"/>
</dbReference>
<dbReference type="SUPFAM" id="SSF56091">
    <property type="entry name" value="DNA ligase/mRNA capping enzyme, catalytic domain"/>
    <property type="match status" value="1"/>
</dbReference>
<dbReference type="Proteomes" id="UP000326757">
    <property type="component" value="Unassembled WGS sequence"/>
</dbReference>
<keyword evidence="9" id="KW-1185">Reference proteome</keyword>
<dbReference type="CDD" id="cd07969">
    <property type="entry name" value="OBF_DNA_ligase_I"/>
    <property type="match status" value="1"/>
</dbReference>
<feature type="region of interest" description="Disordered" evidence="6">
    <location>
        <begin position="1"/>
        <end position="51"/>
    </location>
</feature>
<reference evidence="8 9" key="1">
    <citation type="submission" date="2019-06" db="EMBL/GenBank/DDBJ databases">
        <title>Genome Sequence of the Brown Rot Fungal Pathogen Monilinia laxa.</title>
        <authorList>
            <person name="De Miccolis Angelini R.M."/>
            <person name="Landi L."/>
            <person name="Abate D."/>
            <person name="Pollastro S."/>
            <person name="Romanazzi G."/>
            <person name="Faretra F."/>
        </authorList>
    </citation>
    <scope>NUCLEOTIDE SEQUENCE [LARGE SCALE GENOMIC DNA]</scope>
    <source>
        <strain evidence="8 9">Mlax316</strain>
    </source>
</reference>
<dbReference type="InterPro" id="IPR012310">
    <property type="entry name" value="DNA_ligase_ATP-dep_cent"/>
</dbReference>
<accession>A0A5N6JWC6</accession>
<evidence type="ECO:0000256" key="3">
    <source>
        <dbReference type="ARBA" id="ARBA00022705"/>
    </source>
</evidence>
<dbReference type="FunFam" id="2.40.50.140:FF:000062">
    <property type="entry name" value="DNA ligase"/>
    <property type="match status" value="1"/>
</dbReference>
<sequence length="846" mass="94397">MGTPSKRRKLNNDTKPATSRNLDFFFGKQKKDEQGLPSQAVDGASRISPDGADCSELTDEQLARQLQEEWNREPIDTKDLPEDPLVETNAKLPEDLGSAVTISSFTNEDAPNDGILDQPNLKAIKSDTNKSTLSLQSAGTVEDIVSSNIPFDESPLTFEPSRYVPDLRDHWAAEGGEASYALLTRCFVLVNSTQSRIKIVDTLVNLLRVIIEGDPDSLLPTVWLATNAISPPYISLELGLGGSAISKALKNVCGLDARSLKSLYDKHGDAGDVAFEAKKKQSFTLRKPKPLTIKGVYQSLVKIAKTQGTGSNEIKQRVVDRLLQDARGAEESRYVVRTLCQHLRIGAVKTTMLIALSRAFQLSRPLGADFPLKSPRELAKLKKEVLAEVWSKGEEIVKACFAKRPNYNDLIPVLLEIGVCDELLIRCGLALHIPLRPMLGSITRDLSEMLTKLQDRDFSCEYKHLELMTDKYPDLVALIPKIRGEGVNSFIMEGEVVSVDRESGDLKPFQSLASRARKDVAIGSVTVDVCLFSFDLMYLNGESLLNRSFRERRGLLRGLFIELPNQFTWVKSIDATSQDSEVVLEFFKSATERKCEGIMVKILDNLPSATPPESDGPREDVEISLPRTPQKQSKGKKKPTDKEQEKKTRRKALLATYEPDKRLDSWLKVKKDYSASFDTIDLIPVAAWHGQGRKAKFWSPILLAVRNDETGTLEAVCKCISGFSDTFYKANKEFYSESGEHVLGSKPNYVDYRGGNPDVWFEPQEVWEMAYADVTISPVYRAAIGLVSDEKGLSLRFPRFVKKREDKSIEEASTGEFLAGLFRKQEKRVDDGKGELEAVDPEEDEE</sequence>
<evidence type="ECO:0000256" key="2">
    <source>
        <dbReference type="ARBA" id="ARBA00022598"/>
    </source>
</evidence>
<evidence type="ECO:0000256" key="1">
    <source>
        <dbReference type="ARBA" id="ARBA00007572"/>
    </source>
</evidence>
<protein>
    <recommendedName>
        <fullName evidence="7">ATP-dependent DNA ligase family profile domain-containing protein</fullName>
    </recommendedName>
</protein>
<feature type="domain" description="ATP-dependent DNA ligase family profile" evidence="7">
    <location>
        <begin position="522"/>
        <end position="707"/>
    </location>
</feature>
<dbReference type="EMBL" id="VIGI01000012">
    <property type="protein sequence ID" value="KAB8293243.1"/>
    <property type="molecule type" value="Genomic_DNA"/>
</dbReference>
<gene>
    <name evidence="8" type="ORF">EYC80_007576</name>
</gene>
<dbReference type="Pfam" id="PF04675">
    <property type="entry name" value="DNA_ligase_A_N"/>
    <property type="match status" value="1"/>
</dbReference>
<evidence type="ECO:0000256" key="6">
    <source>
        <dbReference type="SAM" id="MobiDB-lite"/>
    </source>
</evidence>
<evidence type="ECO:0000256" key="4">
    <source>
        <dbReference type="ARBA" id="ARBA00022741"/>
    </source>
</evidence>
<dbReference type="AlphaFoldDB" id="A0A5N6JWC6"/>
<dbReference type="GO" id="GO:0005634">
    <property type="term" value="C:nucleus"/>
    <property type="evidence" value="ECO:0007669"/>
    <property type="project" value="TreeGrafter"/>
</dbReference>
<dbReference type="GO" id="GO:0006310">
    <property type="term" value="P:DNA recombination"/>
    <property type="evidence" value="ECO:0007669"/>
    <property type="project" value="InterPro"/>
</dbReference>
<evidence type="ECO:0000313" key="9">
    <source>
        <dbReference type="Proteomes" id="UP000326757"/>
    </source>
</evidence>
<feature type="region of interest" description="Disordered" evidence="6">
    <location>
        <begin position="606"/>
        <end position="651"/>
    </location>
</feature>
<dbReference type="CDD" id="cd07900">
    <property type="entry name" value="Adenylation_DNA_ligase_I_Euk"/>
    <property type="match status" value="1"/>
</dbReference>
<dbReference type="InterPro" id="IPR012308">
    <property type="entry name" value="DNA_ligase_ATP-dep_N"/>
</dbReference>
<keyword evidence="4" id="KW-0547">Nucleotide-binding</keyword>
<keyword evidence="3" id="KW-0235">DNA replication</keyword>
<dbReference type="Gene3D" id="1.10.3260.10">
    <property type="entry name" value="DNA ligase, ATP-dependent, N-terminal domain"/>
    <property type="match status" value="1"/>
</dbReference>
<dbReference type="FunFam" id="1.10.3260.10:FF:000004">
    <property type="entry name" value="DNA ligase"/>
    <property type="match status" value="1"/>
</dbReference>
<dbReference type="PANTHER" id="PTHR45674">
    <property type="entry name" value="DNA LIGASE 1/3 FAMILY MEMBER"/>
    <property type="match status" value="1"/>
</dbReference>
<dbReference type="PANTHER" id="PTHR45674:SF9">
    <property type="entry name" value="DNA LIGASE 3"/>
    <property type="match status" value="1"/>
</dbReference>
<feature type="compositionally biased region" description="Basic and acidic residues" evidence="6">
    <location>
        <begin position="827"/>
        <end position="836"/>
    </location>
</feature>
<keyword evidence="5" id="KW-0067">ATP-binding</keyword>
<dbReference type="OrthoDB" id="206088at2759"/>
<dbReference type="InterPro" id="IPR012340">
    <property type="entry name" value="NA-bd_OB-fold"/>
</dbReference>
<dbReference type="GO" id="GO:0003910">
    <property type="term" value="F:DNA ligase (ATP) activity"/>
    <property type="evidence" value="ECO:0007669"/>
    <property type="project" value="InterPro"/>
</dbReference>
<proteinExistence type="inferred from homology"/>
<dbReference type="GO" id="GO:0005524">
    <property type="term" value="F:ATP binding"/>
    <property type="evidence" value="ECO:0007669"/>
    <property type="project" value="UniProtKB-KW"/>
</dbReference>